<evidence type="ECO:0000313" key="2">
    <source>
        <dbReference type="EMBL" id="KKL45314.1"/>
    </source>
</evidence>
<dbReference type="EMBL" id="LAZR01034434">
    <property type="protein sequence ID" value="KKL45314.1"/>
    <property type="molecule type" value="Genomic_DNA"/>
</dbReference>
<feature type="compositionally biased region" description="Basic and acidic residues" evidence="1">
    <location>
        <begin position="180"/>
        <end position="194"/>
    </location>
</feature>
<protein>
    <submittedName>
        <fullName evidence="2">Uncharacterized protein</fullName>
    </submittedName>
</protein>
<organism evidence="2">
    <name type="scientific">marine sediment metagenome</name>
    <dbReference type="NCBI Taxonomy" id="412755"/>
    <lineage>
        <taxon>unclassified sequences</taxon>
        <taxon>metagenomes</taxon>
        <taxon>ecological metagenomes</taxon>
    </lineage>
</organism>
<feature type="compositionally biased region" description="Polar residues" evidence="1">
    <location>
        <begin position="151"/>
        <end position="161"/>
    </location>
</feature>
<name>A0A0F9C845_9ZZZZ</name>
<proteinExistence type="predicted"/>
<evidence type="ECO:0000256" key="1">
    <source>
        <dbReference type="SAM" id="MobiDB-lite"/>
    </source>
</evidence>
<gene>
    <name evidence="2" type="ORF">LCGC14_2356920</name>
</gene>
<accession>A0A0F9C845</accession>
<dbReference type="AlphaFoldDB" id="A0A0F9C845"/>
<sequence length="247" mass="26595">MKDEKSDSPNPDDILAAITSFNDPAIITNLFTQLGWSYSLEIQETVTMAKQNANLSIKFKAIKHLRELLREAAEASGYIANVSKTIPNAQGGQTTFSAKRIAGILNPVKKIEAIEIKETQNDKQEIQPESNRGSDRTTSQNNEGRSKDSGQPRNQEVSTGNPDGVSGEINTLQQFPVESGRTKSGRDGESDSVKPVDGGETTGPVPRGAEKSSLCNGTITKDDPCISTRPPTCDQDLFPGISTSAEE</sequence>
<reference evidence="2" key="1">
    <citation type="journal article" date="2015" name="Nature">
        <title>Complex archaea that bridge the gap between prokaryotes and eukaryotes.</title>
        <authorList>
            <person name="Spang A."/>
            <person name="Saw J.H."/>
            <person name="Jorgensen S.L."/>
            <person name="Zaremba-Niedzwiedzka K."/>
            <person name="Martijn J."/>
            <person name="Lind A.E."/>
            <person name="van Eijk R."/>
            <person name="Schleper C."/>
            <person name="Guy L."/>
            <person name="Ettema T.J."/>
        </authorList>
    </citation>
    <scope>NUCLEOTIDE SEQUENCE</scope>
</reference>
<feature type="region of interest" description="Disordered" evidence="1">
    <location>
        <begin position="119"/>
        <end position="247"/>
    </location>
</feature>
<comment type="caution">
    <text evidence="2">The sequence shown here is derived from an EMBL/GenBank/DDBJ whole genome shotgun (WGS) entry which is preliminary data.</text>
</comment>
<feature type="compositionally biased region" description="Polar residues" evidence="1">
    <location>
        <begin position="127"/>
        <end position="143"/>
    </location>
</feature>